<evidence type="ECO:0008006" key="3">
    <source>
        <dbReference type="Google" id="ProtNLM"/>
    </source>
</evidence>
<dbReference type="Proteomes" id="UP000317835">
    <property type="component" value="Chromosome"/>
</dbReference>
<dbReference type="AlphaFoldDB" id="A0A518HBE7"/>
<protein>
    <recommendedName>
        <fullName evidence="3">DUF4058 domain-containing protein</fullName>
    </recommendedName>
</protein>
<reference evidence="1 2" key="1">
    <citation type="submission" date="2019-02" db="EMBL/GenBank/DDBJ databases">
        <title>Deep-cultivation of Planctomycetes and their phenomic and genomic characterization uncovers novel biology.</title>
        <authorList>
            <person name="Wiegand S."/>
            <person name="Jogler M."/>
            <person name="Boedeker C."/>
            <person name="Pinto D."/>
            <person name="Vollmers J."/>
            <person name="Rivas-Marin E."/>
            <person name="Kohn T."/>
            <person name="Peeters S.H."/>
            <person name="Heuer A."/>
            <person name="Rast P."/>
            <person name="Oberbeckmann S."/>
            <person name="Bunk B."/>
            <person name="Jeske O."/>
            <person name="Meyerdierks A."/>
            <person name="Storesund J.E."/>
            <person name="Kallscheuer N."/>
            <person name="Luecker S."/>
            <person name="Lage O.M."/>
            <person name="Pohl T."/>
            <person name="Merkel B.J."/>
            <person name="Hornburger P."/>
            <person name="Mueller R.-W."/>
            <person name="Bruemmer F."/>
            <person name="Labrenz M."/>
            <person name="Spormann A.M."/>
            <person name="Op den Camp H."/>
            <person name="Overmann J."/>
            <person name="Amann R."/>
            <person name="Jetten M.S.M."/>
            <person name="Mascher T."/>
            <person name="Medema M.H."/>
            <person name="Devos D.P."/>
            <person name="Kaster A.-K."/>
            <person name="Ovreas L."/>
            <person name="Rohde M."/>
            <person name="Galperin M.Y."/>
            <person name="Jogler C."/>
        </authorList>
    </citation>
    <scope>NUCLEOTIDE SEQUENCE [LARGE SCALE GENOMIC DNA]</scope>
    <source>
        <strain evidence="1 2">ElP</strain>
    </source>
</reference>
<dbReference type="OrthoDB" id="272536at2"/>
<organism evidence="1 2">
    <name type="scientific">Tautonia plasticadhaerens</name>
    <dbReference type="NCBI Taxonomy" id="2527974"/>
    <lineage>
        <taxon>Bacteria</taxon>
        <taxon>Pseudomonadati</taxon>
        <taxon>Planctomycetota</taxon>
        <taxon>Planctomycetia</taxon>
        <taxon>Isosphaerales</taxon>
        <taxon>Isosphaeraceae</taxon>
        <taxon>Tautonia</taxon>
    </lineage>
</organism>
<sequence>MPSPFPGMNPYLERATVWHDFHERFLILGAGIVGAQVRPNFIVKVDEHLYVREVPEEPRRFAGRADLGIMSTPARGARAEGVALIEPPARIRMTAVDVAREAFLEIRDRASMEVVTVIELLSPSNKRNGPDRDQYLAKRGQILASPAHLVEIDLLRVGAPMPGEDRPACCYSITVGRAEERLDAGFWPIGLRDPLPVIPIPLKAPHPDATLDLQALLHRVYDEAGYEFYAYDGPPEPALSPEDDAWARQFVPAAR</sequence>
<name>A0A518HBE7_9BACT</name>
<gene>
    <name evidence="1" type="ORF">ElP_61000</name>
</gene>
<dbReference type="InterPro" id="IPR025132">
    <property type="entry name" value="DUF4058"/>
</dbReference>
<dbReference type="EMBL" id="CP036426">
    <property type="protein sequence ID" value="QDV38151.1"/>
    <property type="molecule type" value="Genomic_DNA"/>
</dbReference>
<accession>A0A518HBE7</accession>
<proteinExistence type="predicted"/>
<evidence type="ECO:0000313" key="1">
    <source>
        <dbReference type="EMBL" id="QDV38151.1"/>
    </source>
</evidence>
<evidence type="ECO:0000313" key="2">
    <source>
        <dbReference type="Proteomes" id="UP000317835"/>
    </source>
</evidence>
<dbReference type="KEGG" id="tpla:ElP_61000"/>
<dbReference type="RefSeq" id="WP_145276431.1">
    <property type="nucleotide sequence ID" value="NZ_CP036426.1"/>
</dbReference>
<dbReference type="Pfam" id="PF13267">
    <property type="entry name" value="DUF4058"/>
    <property type="match status" value="1"/>
</dbReference>
<keyword evidence="2" id="KW-1185">Reference proteome</keyword>